<dbReference type="InterPro" id="IPR036084">
    <property type="entry name" value="Ser_inhib-like_sf"/>
</dbReference>
<feature type="domain" description="VWFD" evidence="6">
    <location>
        <begin position="519"/>
        <end position="694"/>
    </location>
</feature>
<dbReference type="Pfam" id="PF00094">
    <property type="entry name" value="VWD"/>
    <property type="match status" value="4"/>
</dbReference>
<dbReference type="PROSITE" id="PS50825">
    <property type="entry name" value="HYR"/>
    <property type="match status" value="2"/>
</dbReference>
<dbReference type="CDD" id="cd19941">
    <property type="entry name" value="TIL"/>
    <property type="match status" value="4"/>
</dbReference>
<feature type="domain" description="VWFD" evidence="6">
    <location>
        <begin position="123"/>
        <end position="305"/>
    </location>
</feature>
<protein>
    <submittedName>
        <fullName evidence="7">Zonadhesin</fullName>
    </submittedName>
</protein>
<dbReference type="SMART" id="SM00832">
    <property type="entry name" value="C8"/>
    <property type="match status" value="4"/>
</dbReference>
<feature type="chain" id="PRO_5040391191" evidence="4">
    <location>
        <begin position="24"/>
        <end position="2108"/>
    </location>
</feature>
<dbReference type="InterPro" id="IPR001846">
    <property type="entry name" value="VWF_type-D"/>
</dbReference>
<dbReference type="InterPro" id="IPR002919">
    <property type="entry name" value="TIL_dom"/>
</dbReference>
<dbReference type="Proteomes" id="UP001152320">
    <property type="component" value="Chromosome 4"/>
</dbReference>
<evidence type="ECO:0000256" key="3">
    <source>
        <dbReference type="ARBA" id="ARBA00023180"/>
    </source>
</evidence>
<evidence type="ECO:0000259" key="6">
    <source>
        <dbReference type="PROSITE" id="PS51233"/>
    </source>
</evidence>
<dbReference type="Pfam" id="PF01826">
    <property type="entry name" value="TIL"/>
    <property type="match status" value="4"/>
</dbReference>
<dbReference type="SUPFAM" id="SSF56436">
    <property type="entry name" value="C-type lectin-like"/>
    <property type="match status" value="1"/>
</dbReference>
<dbReference type="Pfam" id="PF12714">
    <property type="entry name" value="TILa"/>
    <property type="match status" value="5"/>
</dbReference>
<accession>A0A9Q1CE43</accession>
<dbReference type="Pfam" id="PF12248">
    <property type="entry name" value="Methyltransf_FA"/>
    <property type="match status" value="1"/>
</dbReference>
<dbReference type="PROSITE" id="PS51233">
    <property type="entry name" value="VWFD"/>
    <property type="match status" value="4"/>
</dbReference>
<sequence>MLSEKAFVLLFCVLVLQVKHVYGRGDIGLDPLTTEDVEIEVRDCPSDITVTMEPCERSDVIEISWSEPKATSQTSEVTLVSQTFQSGSVFHAGETETVEYIFEDEQGNRAICSFQVNVLRAPSKCFITHGPHIVTFDGFTYGFLSDCMYTIVQSCGDTDLPDFKVTGDFLAIPGEDERFTLREMRLYYQRNEFTLREGSTVYLNGVKISHPLLDYDGVSIYWNHPNNILLTDFGLSIKFDGERNAEIFLSSSQTVCGLCGTNDFKPLNDIEHLSNGNEAANITDFVDSWASVQCEASKAFTQKCEDESSEKTQAIEQCSAVYMEERGPFGDCHLHINEVPLYDSCVENVCAFPLDTSLSCDYYEHFAQICGEVDKLPLDWREGIPPDCDFECPEGMSPSTCASACPKTCAEPSGPENCDMPCIEACVCPEGTLLDKNECVQPEDCGCTLETGEYIRQLTEWTSPDCTQKCYCEGRSELQCRNYTCNENADCVIDGNGDRRCQCHEGLNGNGEICVADSGYCQVWGDPHYLTFDGKKYNFQGGCRYTLVKTCKDSDLPDFHLYGDNKRREPNSRVSYQRILFLVYNGHEYAVWRNYVGVDGVRITLPLLNHDGVTIHYDVPFTVLETDFGLRFRYSQRTEAEIYLNNEYASLVCGLCGDFDGNKKNDFRMPNGRRHGRAKVFAKSWIVDGDPECEEFGDEDHEEDEQDEEYVDDPCQFATSAQVLEAEELCSVLSPDDDRLASCHQVANSTIYFETCKYDLCATLPDETVLCDSIEEYLVACREAGGNPGDWRGEVPQCPFECPDGFVYSHCGTTCHNTCTERNRTASCIGDCQETCLCPDGKLLDGDRCVEESECGCLLQNGQYISRGETWTSQSCTELCTCEGGQLQCDYVHCDEDARCVIENNERKCVCNEGFVSHGHKCIPKTGLCVVWGRTHFSTFDGVSHDWRGNCIYSFIKTCGNLSEGLPDFHLTGDYDPLTVTKRIHGLKRVRLNYNGHEYRIEENRVLLDGLQVTLPLNHDGVHIYLRPIFTIMETDFGLRIVYNQNANFRMHLASGYGGSVCGLCGNFDGRDDNDFMLPDRTVTTDLNVFGNSWATENCSSSQEAPNPCDQDDQLHQQASSMCSALENDELSVCRDEADIESIFQACISDLCLFDLTTEQLCSSLEAYVALCKESANVPNDWRDQVAECSFNCPEGMVFTNCGTGCPATCLSPDGDPHCEDTCVETCSCPPGQVLDGDTCVITAECGCVLDSGLYLSNGQMQVSEDCSQICSCENGEVTCHDYSCHESAVCDLRQGLLGCWCLEGYTGDGKHCRPSTSVCRIWGDPHYVTFDGRKHDFQGECEYSLVETTGDLGALPEFQLYVDNIRMNPDAKGTYFRQLRLMYNGNEFILRRGGGVRLNKDKITLPLYDFDGVTIFLRFPDVILETDFGLHITYNRRAKVEVVLSAKYGGMVGGLCGDFDENKRNDLRLPDGSLTRSVNKFGNSWATDEEKCIPEDGEDPPSPCKEDPALMAEANALCSVLSVQSAVFADCRGTGMEVFFDACTYDLCATNLNTTNICDSLQEYASACRDAGGTPGDWQSILPQCVDECPTGMVQSGCGPACPETCADRSLKRNCSSDDCFDTCLCPSGQVLDGLQCVDPENCGCTLSGGLYIQNDSTYVSENCDLFCTCMEGELSCFDYSCDENANCTIEEDYRRCVCREGYIGNGETCALGPGEGKATTTPPITIINCPSDINETLPICEGGAMISWQPPTAVSNEGLDVQLVLETEQPGKVYHPGLYGGLYRFQDENMNEAECAFMISVKSGLQIPEGHCATPEGFVIQAGETYICDDCTQQCLCVKGSLVCNEVTCADFAECAIQNGKRGCYCLEGYSGDGFSCDRTDCPYSFYAYRSSCYHFLPGPRMNFEDSRTYCKGKGADLPVIQDKAENDFLGHMNGENQKAWLLAKRHEDEDYIVESTGPGFEYKFLADEIPDGYSFLEFSVKANKEAHILLTPDKNLTHGFYKIDCILTVSPAIGADDNTRTYLTKCEDCEREFNTRTDGILNPNEHRHFFISITGRTIHFGKIIDAVTQNPMKIYVDRSKDGPLDVKYIGFATAGTEGEWAFYSK</sequence>
<dbReference type="FunFam" id="2.10.25.10:FF:000055">
    <property type="entry name" value="alpha-tectorin isoform X1"/>
    <property type="match status" value="1"/>
</dbReference>
<proteinExistence type="predicted"/>
<dbReference type="InterPro" id="IPR003410">
    <property type="entry name" value="HYR_dom"/>
</dbReference>
<keyword evidence="8" id="KW-1185">Reference proteome</keyword>
<keyword evidence="1" id="KW-0677">Repeat</keyword>
<feature type="signal peptide" evidence="4">
    <location>
        <begin position="1"/>
        <end position="23"/>
    </location>
</feature>
<dbReference type="OrthoDB" id="5945029at2759"/>
<evidence type="ECO:0000259" key="5">
    <source>
        <dbReference type="PROSITE" id="PS50825"/>
    </source>
</evidence>
<dbReference type="PANTHER" id="PTHR11339:SF373">
    <property type="entry name" value="VWFD DOMAIN-CONTAINING PROTEIN"/>
    <property type="match status" value="1"/>
</dbReference>
<dbReference type="SUPFAM" id="SSF57567">
    <property type="entry name" value="Serine protease inhibitors"/>
    <property type="match status" value="4"/>
</dbReference>
<reference evidence="7" key="1">
    <citation type="submission" date="2021-10" db="EMBL/GenBank/DDBJ databases">
        <title>Tropical sea cucumber genome reveals ecological adaptation and Cuvierian tubules defense mechanism.</title>
        <authorList>
            <person name="Chen T."/>
        </authorList>
    </citation>
    <scope>NUCLEOTIDE SEQUENCE</scope>
    <source>
        <strain evidence="7">Nanhai2018</strain>
        <tissue evidence="7">Muscle</tissue>
    </source>
</reference>
<dbReference type="GO" id="GO:0005615">
    <property type="term" value="C:extracellular space"/>
    <property type="evidence" value="ECO:0007669"/>
    <property type="project" value="TreeGrafter"/>
</dbReference>
<feature type="domain" description="VWFD" evidence="6">
    <location>
        <begin position="927"/>
        <end position="1102"/>
    </location>
</feature>
<dbReference type="InterPro" id="IPR025615">
    <property type="entry name" value="TILa_dom"/>
</dbReference>
<evidence type="ECO:0000313" key="8">
    <source>
        <dbReference type="Proteomes" id="UP001152320"/>
    </source>
</evidence>
<dbReference type="Pfam" id="PF02494">
    <property type="entry name" value="HYR"/>
    <property type="match status" value="2"/>
</dbReference>
<dbReference type="SMART" id="SM00215">
    <property type="entry name" value="VWC_out"/>
    <property type="match status" value="4"/>
</dbReference>
<keyword evidence="3" id="KW-0325">Glycoprotein</keyword>
<dbReference type="SMART" id="SM00216">
    <property type="entry name" value="VWD"/>
    <property type="match status" value="4"/>
</dbReference>
<evidence type="ECO:0000256" key="2">
    <source>
        <dbReference type="ARBA" id="ARBA00023157"/>
    </source>
</evidence>
<dbReference type="Gene3D" id="2.10.25.10">
    <property type="entry name" value="Laminin"/>
    <property type="match status" value="6"/>
</dbReference>
<keyword evidence="2" id="KW-1015">Disulfide bond</keyword>
<comment type="caution">
    <text evidence="7">The sequence shown here is derived from an EMBL/GenBank/DDBJ whole genome shotgun (WGS) entry which is preliminary data.</text>
</comment>
<keyword evidence="4" id="KW-0732">Signal</keyword>
<dbReference type="InterPro" id="IPR050780">
    <property type="entry name" value="Mucin_vWF_Thrombospondin_sf"/>
</dbReference>
<dbReference type="EMBL" id="JAIZAY010000004">
    <property type="protein sequence ID" value="KAJ8042859.1"/>
    <property type="molecule type" value="Genomic_DNA"/>
</dbReference>
<name>A0A9Q1CE43_HOLLE</name>
<dbReference type="InterPro" id="IPR014853">
    <property type="entry name" value="VWF/SSPO/ZAN-like_Cys-rich_dom"/>
</dbReference>
<dbReference type="InterPro" id="IPR000742">
    <property type="entry name" value="EGF"/>
</dbReference>
<evidence type="ECO:0000313" key="7">
    <source>
        <dbReference type="EMBL" id="KAJ8042859.1"/>
    </source>
</evidence>
<feature type="domain" description="HYR" evidence="5">
    <location>
        <begin position="34"/>
        <end position="120"/>
    </location>
</feature>
<dbReference type="SMART" id="SM00214">
    <property type="entry name" value="VWC"/>
    <property type="match status" value="4"/>
</dbReference>
<dbReference type="GO" id="GO:0031012">
    <property type="term" value="C:extracellular matrix"/>
    <property type="evidence" value="ECO:0007669"/>
    <property type="project" value="TreeGrafter"/>
</dbReference>
<dbReference type="InterPro" id="IPR022041">
    <property type="entry name" value="Methyltransf_FA"/>
</dbReference>
<evidence type="ECO:0000256" key="4">
    <source>
        <dbReference type="SAM" id="SignalP"/>
    </source>
</evidence>
<dbReference type="Pfam" id="PF08742">
    <property type="entry name" value="C8"/>
    <property type="match status" value="4"/>
</dbReference>
<gene>
    <name evidence="7" type="ORF">HOLleu_09729</name>
</gene>
<dbReference type="InterPro" id="IPR001007">
    <property type="entry name" value="VWF_dom"/>
</dbReference>
<organism evidence="7 8">
    <name type="scientific">Holothuria leucospilota</name>
    <name type="common">Black long sea cucumber</name>
    <name type="synonym">Mertensiothuria leucospilota</name>
    <dbReference type="NCBI Taxonomy" id="206669"/>
    <lineage>
        <taxon>Eukaryota</taxon>
        <taxon>Metazoa</taxon>
        <taxon>Echinodermata</taxon>
        <taxon>Eleutherozoa</taxon>
        <taxon>Echinozoa</taxon>
        <taxon>Holothuroidea</taxon>
        <taxon>Aspidochirotacea</taxon>
        <taxon>Aspidochirotida</taxon>
        <taxon>Holothuriidae</taxon>
        <taxon>Holothuria</taxon>
    </lineage>
</organism>
<dbReference type="SMART" id="SM00181">
    <property type="entry name" value="EGF"/>
    <property type="match status" value="7"/>
</dbReference>
<dbReference type="InterPro" id="IPR016187">
    <property type="entry name" value="CTDL_fold"/>
</dbReference>
<feature type="domain" description="HYR" evidence="5">
    <location>
        <begin position="1720"/>
        <end position="1805"/>
    </location>
</feature>
<dbReference type="PANTHER" id="PTHR11339">
    <property type="entry name" value="EXTRACELLULAR MATRIX GLYCOPROTEIN RELATED"/>
    <property type="match status" value="1"/>
</dbReference>
<feature type="domain" description="VWFD" evidence="6">
    <location>
        <begin position="1318"/>
        <end position="1494"/>
    </location>
</feature>
<dbReference type="InterPro" id="IPR016186">
    <property type="entry name" value="C-type_lectin-like/link_sf"/>
</dbReference>
<dbReference type="Gene3D" id="3.10.100.10">
    <property type="entry name" value="Mannose-Binding Protein A, subunit A"/>
    <property type="match status" value="1"/>
</dbReference>
<dbReference type="PROSITE" id="PS01186">
    <property type="entry name" value="EGF_2"/>
    <property type="match status" value="2"/>
</dbReference>
<evidence type="ECO:0000256" key="1">
    <source>
        <dbReference type="ARBA" id="ARBA00022737"/>
    </source>
</evidence>